<evidence type="ECO:0000313" key="4">
    <source>
        <dbReference type="EMBL" id="CAJ0596341.1"/>
    </source>
</evidence>
<keyword evidence="3" id="KW-0472">Membrane</keyword>
<keyword evidence="5" id="KW-1185">Reference proteome</keyword>
<dbReference type="EMBL" id="CATQJL010000112">
    <property type="protein sequence ID" value="CAJ0596341.1"/>
    <property type="molecule type" value="Genomic_DNA"/>
</dbReference>
<name>A0AA36GQ92_CYLNA</name>
<organism evidence="4 5">
    <name type="scientific">Cylicocyclus nassatus</name>
    <name type="common">Nematode worm</name>
    <dbReference type="NCBI Taxonomy" id="53992"/>
    <lineage>
        <taxon>Eukaryota</taxon>
        <taxon>Metazoa</taxon>
        <taxon>Ecdysozoa</taxon>
        <taxon>Nematoda</taxon>
        <taxon>Chromadorea</taxon>
        <taxon>Rhabditida</taxon>
        <taxon>Rhabditina</taxon>
        <taxon>Rhabditomorpha</taxon>
        <taxon>Strongyloidea</taxon>
        <taxon>Strongylidae</taxon>
        <taxon>Cylicocyclus</taxon>
    </lineage>
</organism>
<feature type="transmembrane region" description="Helical" evidence="3">
    <location>
        <begin position="21"/>
        <end position="40"/>
    </location>
</feature>
<gene>
    <name evidence="4" type="ORF">CYNAS_LOCUS8324</name>
</gene>
<evidence type="ECO:0000256" key="1">
    <source>
        <dbReference type="SAM" id="Coils"/>
    </source>
</evidence>
<comment type="caution">
    <text evidence="4">The sequence shown here is derived from an EMBL/GenBank/DDBJ whole genome shotgun (WGS) entry which is preliminary data.</text>
</comment>
<proteinExistence type="predicted"/>
<feature type="region of interest" description="Disordered" evidence="2">
    <location>
        <begin position="266"/>
        <end position="348"/>
    </location>
</feature>
<feature type="compositionally biased region" description="Basic and acidic residues" evidence="2">
    <location>
        <begin position="324"/>
        <end position="338"/>
    </location>
</feature>
<accession>A0AA36GQ92</accession>
<protein>
    <submittedName>
        <fullName evidence="4">Uncharacterized protein</fullName>
    </submittedName>
</protein>
<keyword evidence="3" id="KW-0812">Transmembrane</keyword>
<keyword evidence="1" id="KW-0175">Coiled coil</keyword>
<dbReference type="Proteomes" id="UP001176961">
    <property type="component" value="Unassembled WGS sequence"/>
</dbReference>
<sequence length="383" mass="40244">MSSDRKSLLRNSSDIPSMRNWPLFAFLAGLVFFFYVFYIYQAQSTEYAMARNDLEEQIQKVRALKMEAFEAKSESERLKNSETALKQEKEKLVQDNEVCTNNLRSCKLNENTLQSQIAKMEDESGSKDQNYKDLQTSYNALMQEKEELVKKATEQETLAQQYKAELDKVQAEVMRLRAAAGGGNVAAQPFVGGAVGPNGPLGGAVAAAGAGAAPAGAGVAGAAGAAGAAGGGAQPANPIADVDAGAGAAAAAPAAGAQAADAAAMAADKGNAPDDDADGAADNNVDRPQRALNMNAKAESEVNARQVPVPRNLGNLLSPAKTGLADKEYENEEKKDEPQVVAPPQHPGDRVKLAVAADDVDKPVVKDGAYDDKLAKLNYSTSK</sequence>
<evidence type="ECO:0000313" key="5">
    <source>
        <dbReference type="Proteomes" id="UP001176961"/>
    </source>
</evidence>
<keyword evidence="3" id="KW-1133">Transmembrane helix</keyword>
<reference evidence="4" key="1">
    <citation type="submission" date="2023-07" db="EMBL/GenBank/DDBJ databases">
        <authorList>
            <consortium name="CYATHOMIX"/>
        </authorList>
    </citation>
    <scope>NUCLEOTIDE SEQUENCE</scope>
    <source>
        <strain evidence="4">N/A</strain>
    </source>
</reference>
<feature type="coiled-coil region" evidence="1">
    <location>
        <begin position="47"/>
        <end position="179"/>
    </location>
</feature>
<evidence type="ECO:0000256" key="3">
    <source>
        <dbReference type="SAM" id="Phobius"/>
    </source>
</evidence>
<dbReference type="AlphaFoldDB" id="A0AA36GQ92"/>
<evidence type="ECO:0000256" key="2">
    <source>
        <dbReference type="SAM" id="MobiDB-lite"/>
    </source>
</evidence>